<feature type="transmembrane region" description="Helical" evidence="1">
    <location>
        <begin position="46"/>
        <end position="68"/>
    </location>
</feature>
<evidence type="ECO:0000313" key="3">
    <source>
        <dbReference type="Proteomes" id="UP000033725"/>
    </source>
</evidence>
<organism evidence="2 3">
    <name type="scientific">Microbacterium oxydans</name>
    <dbReference type="NCBI Taxonomy" id="82380"/>
    <lineage>
        <taxon>Bacteria</taxon>
        <taxon>Bacillati</taxon>
        <taxon>Actinomycetota</taxon>
        <taxon>Actinomycetes</taxon>
        <taxon>Micrococcales</taxon>
        <taxon>Microbacteriaceae</taxon>
        <taxon>Microbacterium</taxon>
    </lineage>
</organism>
<dbReference type="AlphaFoldDB" id="A0A0F0KMP0"/>
<gene>
    <name evidence="2" type="ORF">RN51_02023</name>
</gene>
<accession>A0A0F0KMP0</accession>
<dbReference type="EMBL" id="JYIV01000026">
    <property type="protein sequence ID" value="KJL22143.1"/>
    <property type="molecule type" value="Genomic_DNA"/>
</dbReference>
<keyword evidence="1" id="KW-0472">Membrane</keyword>
<feature type="transmembrane region" description="Helical" evidence="1">
    <location>
        <begin position="107"/>
        <end position="126"/>
    </location>
</feature>
<feature type="transmembrane region" description="Helical" evidence="1">
    <location>
        <begin position="74"/>
        <end position="95"/>
    </location>
</feature>
<protein>
    <submittedName>
        <fullName evidence="2">Uncharacterized protein</fullName>
    </submittedName>
</protein>
<evidence type="ECO:0000256" key="1">
    <source>
        <dbReference type="SAM" id="Phobius"/>
    </source>
</evidence>
<comment type="caution">
    <text evidence="2">The sequence shown here is derived from an EMBL/GenBank/DDBJ whole genome shotgun (WGS) entry which is preliminary data.</text>
</comment>
<keyword evidence="1" id="KW-1133">Transmembrane helix</keyword>
<name>A0A0F0KMP0_9MICO</name>
<dbReference type="PATRIC" id="fig|82380.10.peg.2034"/>
<proteinExistence type="predicted"/>
<sequence length="128" mass="12987">MGALMVPAIAEGHASLAGIGVTLAFFGWAAVAGARGRVRAAAPGAVGDPFAMGLLMAVPYLALVFAGHGHGSQTAATGGGAMLLGVAVVGGWVLLRRRSARVPGAERFGFVWCFLMLLAMLLVMNLHS</sequence>
<evidence type="ECO:0000313" key="2">
    <source>
        <dbReference type="EMBL" id="KJL22143.1"/>
    </source>
</evidence>
<keyword evidence="1" id="KW-0812">Transmembrane</keyword>
<reference evidence="2 3" key="1">
    <citation type="submission" date="2015-02" db="EMBL/GenBank/DDBJ databases">
        <title>Draft genome sequences of ten Microbacterium spp. with emphasis on heavy metal contaminated environments.</title>
        <authorList>
            <person name="Corretto E."/>
        </authorList>
    </citation>
    <scope>NUCLEOTIDE SEQUENCE [LARGE SCALE GENOMIC DNA]</scope>
    <source>
        <strain evidence="2 3">BEL163</strain>
    </source>
</reference>
<feature type="transmembrane region" description="Helical" evidence="1">
    <location>
        <begin position="12"/>
        <end position="34"/>
    </location>
</feature>
<dbReference type="Proteomes" id="UP000033725">
    <property type="component" value="Unassembled WGS sequence"/>
</dbReference>